<proteinExistence type="predicted"/>
<sequence length="114" mass="13788">MYICNINFDNYVCNRNYQNKFSISKMKFLKLKNFLLVLLLWMVTDLESPIIDADIERQHKEQFYAGIEALKLEDELKNKPKTKKTRTFTKLDEYEQLIVIIETEKSKKRNQRTF</sequence>
<keyword evidence="2" id="KW-1185">Reference proteome</keyword>
<name>A0A3M7T212_BRAPC</name>
<reference evidence="1 2" key="1">
    <citation type="journal article" date="2018" name="Sci. Rep.">
        <title>Genomic signatures of local adaptation to the degree of environmental predictability in rotifers.</title>
        <authorList>
            <person name="Franch-Gras L."/>
            <person name="Hahn C."/>
            <person name="Garcia-Roger E.M."/>
            <person name="Carmona M.J."/>
            <person name="Serra M."/>
            <person name="Gomez A."/>
        </authorList>
    </citation>
    <scope>NUCLEOTIDE SEQUENCE [LARGE SCALE GENOMIC DNA]</scope>
    <source>
        <strain evidence="1">HYR1</strain>
    </source>
</reference>
<evidence type="ECO:0000313" key="1">
    <source>
        <dbReference type="EMBL" id="RNA42074.1"/>
    </source>
</evidence>
<accession>A0A3M7T212</accession>
<evidence type="ECO:0000313" key="2">
    <source>
        <dbReference type="Proteomes" id="UP000276133"/>
    </source>
</evidence>
<protein>
    <submittedName>
        <fullName evidence="1">Uncharacterized protein</fullName>
    </submittedName>
</protein>
<dbReference type="EMBL" id="REGN01000418">
    <property type="protein sequence ID" value="RNA42074.1"/>
    <property type="molecule type" value="Genomic_DNA"/>
</dbReference>
<dbReference type="Proteomes" id="UP000276133">
    <property type="component" value="Unassembled WGS sequence"/>
</dbReference>
<gene>
    <name evidence="1" type="ORF">BpHYR1_016419</name>
</gene>
<dbReference type="AlphaFoldDB" id="A0A3M7T212"/>
<organism evidence="1 2">
    <name type="scientific">Brachionus plicatilis</name>
    <name type="common">Marine rotifer</name>
    <name type="synonym">Brachionus muelleri</name>
    <dbReference type="NCBI Taxonomy" id="10195"/>
    <lineage>
        <taxon>Eukaryota</taxon>
        <taxon>Metazoa</taxon>
        <taxon>Spiralia</taxon>
        <taxon>Gnathifera</taxon>
        <taxon>Rotifera</taxon>
        <taxon>Eurotatoria</taxon>
        <taxon>Monogononta</taxon>
        <taxon>Pseudotrocha</taxon>
        <taxon>Ploima</taxon>
        <taxon>Brachionidae</taxon>
        <taxon>Brachionus</taxon>
    </lineage>
</organism>
<comment type="caution">
    <text evidence="1">The sequence shown here is derived from an EMBL/GenBank/DDBJ whole genome shotgun (WGS) entry which is preliminary data.</text>
</comment>